<dbReference type="SUPFAM" id="SSF160631">
    <property type="entry name" value="SMI1/KNR4-like"/>
    <property type="match status" value="1"/>
</dbReference>
<reference evidence="2 3" key="1">
    <citation type="submission" date="2016-10" db="EMBL/GenBank/DDBJ databases">
        <authorList>
            <person name="de Groot N.N."/>
        </authorList>
    </citation>
    <scope>NUCLEOTIDE SEQUENCE [LARGE SCALE GENOMIC DNA]</scope>
    <source>
        <strain evidence="2 3">DSM 43941</strain>
    </source>
</reference>
<dbReference type="InterPro" id="IPR037883">
    <property type="entry name" value="Knr4/Smi1-like_sf"/>
</dbReference>
<dbReference type="InterPro" id="IPR018958">
    <property type="entry name" value="Knr4/Smi1-like_dom"/>
</dbReference>
<dbReference type="Gene3D" id="3.40.1580.10">
    <property type="entry name" value="SMI1/KNR4-like"/>
    <property type="match status" value="1"/>
</dbReference>
<dbReference type="OrthoDB" id="458118at2"/>
<dbReference type="AlphaFoldDB" id="A0A1H1YTR1"/>
<organism evidence="2 3">
    <name type="scientific">Actinoplanes derwentensis</name>
    <dbReference type="NCBI Taxonomy" id="113562"/>
    <lineage>
        <taxon>Bacteria</taxon>
        <taxon>Bacillati</taxon>
        <taxon>Actinomycetota</taxon>
        <taxon>Actinomycetes</taxon>
        <taxon>Micromonosporales</taxon>
        <taxon>Micromonosporaceae</taxon>
        <taxon>Actinoplanes</taxon>
    </lineage>
</organism>
<dbReference type="STRING" id="113562.SAMN04489716_2993"/>
<evidence type="ECO:0000259" key="1">
    <source>
        <dbReference type="SMART" id="SM00860"/>
    </source>
</evidence>
<proteinExistence type="predicted"/>
<dbReference type="Proteomes" id="UP000198688">
    <property type="component" value="Chromosome I"/>
</dbReference>
<evidence type="ECO:0000313" key="3">
    <source>
        <dbReference type="Proteomes" id="UP000198688"/>
    </source>
</evidence>
<accession>A0A1H1YTR1</accession>
<name>A0A1H1YTR1_9ACTN</name>
<gene>
    <name evidence="2" type="ORF">SAMN04489716_2993</name>
</gene>
<keyword evidence="3" id="KW-1185">Reference proteome</keyword>
<protein>
    <recommendedName>
        <fullName evidence="1">Knr4/Smi1-like domain-containing protein</fullName>
    </recommendedName>
</protein>
<dbReference type="RefSeq" id="WP_092545178.1">
    <property type="nucleotide sequence ID" value="NZ_BOMJ01000001.1"/>
</dbReference>
<dbReference type="EMBL" id="LT629758">
    <property type="protein sequence ID" value="SDT24783.1"/>
    <property type="molecule type" value="Genomic_DNA"/>
</dbReference>
<dbReference type="SMART" id="SM00860">
    <property type="entry name" value="SMI1_KNR4"/>
    <property type="match status" value="1"/>
</dbReference>
<feature type="domain" description="Knr4/Smi1-like" evidence="1">
    <location>
        <begin position="50"/>
        <end position="176"/>
    </location>
</feature>
<dbReference type="Pfam" id="PF09346">
    <property type="entry name" value="SMI1_KNR4"/>
    <property type="match status" value="1"/>
</dbReference>
<sequence length="189" mass="21397">MTTTDGARSADEWRRYLAEYSADVLRVTDDDDLAGISDAHRLLGWLGFDGADAEHLTALEQRLCIPLPPSYRTFLTVSDGWLNLGPFMWIMRTAAEVHWLRDAEPHLWDIFGQYPELLESSLADRVLLVSREGDAQYWLLDSGDISRDGEWAAYIWASWYPGLGERHASFAALVDSERACFEALRGRSA</sequence>
<evidence type="ECO:0000313" key="2">
    <source>
        <dbReference type="EMBL" id="SDT24783.1"/>
    </source>
</evidence>